<dbReference type="PANTHER" id="PTHR34001:SF3">
    <property type="entry name" value="BLL7405 PROTEIN"/>
    <property type="match status" value="1"/>
</dbReference>
<evidence type="ECO:0000256" key="3">
    <source>
        <dbReference type="ARBA" id="ARBA00023136"/>
    </source>
</evidence>
<keyword evidence="2" id="KW-0732">Signal</keyword>
<evidence type="ECO:0000313" key="8">
    <source>
        <dbReference type="Proteomes" id="UP001549291"/>
    </source>
</evidence>
<feature type="domain" description="Outer membrane protein beta-barrel" evidence="6">
    <location>
        <begin position="59"/>
        <end position="229"/>
    </location>
</feature>
<sequence>MRFCLARRRRHRGGRQLRWRVPMRGFVVGAAVLVAAGWTASAEAADLNYGQGAPYTVNQPLNAYSWAGPYLGANLGYEWGSVSNSPVKPSGFVGGVQAGYNFQNGPWVFGVEGDIQAAGADDTFAPWKFSNPWFGTLRGRAGYAFSNVLFYGTAGLAFGELRAQTFGWTESHTTAGWTIGAGAEVGFAPNWSAKLEYLYIDLSTSQFAITGVSNGYSASVVRAGVNYHF</sequence>
<evidence type="ECO:0000256" key="5">
    <source>
        <dbReference type="ARBA" id="ARBA00038306"/>
    </source>
</evidence>
<evidence type="ECO:0000256" key="2">
    <source>
        <dbReference type="ARBA" id="ARBA00022729"/>
    </source>
</evidence>
<dbReference type="EMBL" id="JBEPTQ010000002">
    <property type="protein sequence ID" value="MET4718136.1"/>
    <property type="molecule type" value="Genomic_DNA"/>
</dbReference>
<name>A0ABV2RMF5_BRAJP</name>
<keyword evidence="3" id="KW-0472">Membrane</keyword>
<reference evidence="7 8" key="1">
    <citation type="submission" date="2024-06" db="EMBL/GenBank/DDBJ databases">
        <title>Genomic Encyclopedia of Type Strains, Phase V (KMG-V): Genome sequencing to study the core and pangenomes of soil and plant-associated prokaryotes.</title>
        <authorList>
            <person name="Whitman W."/>
        </authorList>
    </citation>
    <scope>NUCLEOTIDE SEQUENCE [LARGE SCALE GENOMIC DNA]</scope>
    <source>
        <strain evidence="7 8">USDA 160</strain>
    </source>
</reference>
<keyword evidence="8" id="KW-1185">Reference proteome</keyword>
<dbReference type="InterPro" id="IPR011250">
    <property type="entry name" value="OMP/PagP_B-barrel"/>
</dbReference>
<protein>
    <submittedName>
        <fullName evidence="7">Outer membrane immunogenic protein</fullName>
    </submittedName>
</protein>
<evidence type="ECO:0000313" key="7">
    <source>
        <dbReference type="EMBL" id="MET4718136.1"/>
    </source>
</evidence>
<gene>
    <name evidence="7" type="ORF">ABIF63_002242</name>
</gene>
<dbReference type="Pfam" id="PF13505">
    <property type="entry name" value="OMP_b-brl"/>
    <property type="match status" value="1"/>
</dbReference>
<dbReference type="InterPro" id="IPR027385">
    <property type="entry name" value="Beta-barrel_OMP"/>
</dbReference>
<comment type="subcellular location">
    <subcellularLocation>
        <location evidence="1">Cell outer membrane</location>
    </subcellularLocation>
</comment>
<comment type="similarity">
    <text evidence="5">Belongs to the Omp25/RopB family.</text>
</comment>
<dbReference type="Gene3D" id="2.40.160.20">
    <property type="match status" value="1"/>
</dbReference>
<evidence type="ECO:0000256" key="1">
    <source>
        <dbReference type="ARBA" id="ARBA00004442"/>
    </source>
</evidence>
<evidence type="ECO:0000256" key="4">
    <source>
        <dbReference type="ARBA" id="ARBA00023237"/>
    </source>
</evidence>
<dbReference type="SUPFAM" id="SSF56925">
    <property type="entry name" value="OMPA-like"/>
    <property type="match status" value="1"/>
</dbReference>
<proteinExistence type="inferred from homology"/>
<comment type="caution">
    <text evidence="7">The sequence shown here is derived from an EMBL/GenBank/DDBJ whole genome shotgun (WGS) entry which is preliminary data.</text>
</comment>
<evidence type="ECO:0000259" key="6">
    <source>
        <dbReference type="Pfam" id="PF13505"/>
    </source>
</evidence>
<dbReference type="InterPro" id="IPR051692">
    <property type="entry name" value="OMP-like"/>
</dbReference>
<dbReference type="PANTHER" id="PTHR34001">
    <property type="entry name" value="BLL7405 PROTEIN"/>
    <property type="match status" value="1"/>
</dbReference>
<keyword evidence="4" id="KW-0998">Cell outer membrane</keyword>
<organism evidence="7 8">
    <name type="scientific">Bradyrhizobium japonicum</name>
    <dbReference type="NCBI Taxonomy" id="375"/>
    <lineage>
        <taxon>Bacteria</taxon>
        <taxon>Pseudomonadati</taxon>
        <taxon>Pseudomonadota</taxon>
        <taxon>Alphaproteobacteria</taxon>
        <taxon>Hyphomicrobiales</taxon>
        <taxon>Nitrobacteraceae</taxon>
        <taxon>Bradyrhizobium</taxon>
    </lineage>
</organism>
<dbReference type="Proteomes" id="UP001549291">
    <property type="component" value="Unassembled WGS sequence"/>
</dbReference>
<accession>A0ABV2RMF5</accession>